<keyword evidence="4" id="KW-0813">Transport</keyword>
<evidence type="ECO:0000256" key="8">
    <source>
        <dbReference type="ARBA" id="ARBA00023065"/>
    </source>
</evidence>
<dbReference type="InParanoid" id="A0A1Z5KD60"/>
<organism evidence="14 15">
    <name type="scientific">Fistulifera solaris</name>
    <name type="common">Oleaginous diatom</name>
    <dbReference type="NCBI Taxonomy" id="1519565"/>
    <lineage>
        <taxon>Eukaryota</taxon>
        <taxon>Sar</taxon>
        <taxon>Stramenopiles</taxon>
        <taxon>Ochrophyta</taxon>
        <taxon>Bacillariophyta</taxon>
        <taxon>Bacillariophyceae</taxon>
        <taxon>Bacillariophycidae</taxon>
        <taxon>Naviculales</taxon>
        <taxon>Naviculaceae</taxon>
        <taxon>Fistulifera</taxon>
    </lineage>
</organism>
<feature type="transmembrane region" description="Helical" evidence="13">
    <location>
        <begin position="484"/>
        <end position="508"/>
    </location>
</feature>
<feature type="transmembrane region" description="Helical" evidence="13">
    <location>
        <begin position="393"/>
        <end position="412"/>
    </location>
</feature>
<feature type="transmembrane region" description="Helical" evidence="13">
    <location>
        <begin position="545"/>
        <end position="563"/>
    </location>
</feature>
<evidence type="ECO:0000256" key="1">
    <source>
        <dbReference type="ARBA" id="ARBA00003019"/>
    </source>
</evidence>
<dbReference type="Pfam" id="PF05631">
    <property type="entry name" value="MFS_5"/>
    <property type="match status" value="1"/>
</dbReference>
<dbReference type="InterPro" id="IPR036259">
    <property type="entry name" value="MFS_trans_sf"/>
</dbReference>
<feature type="transmembrane region" description="Helical" evidence="13">
    <location>
        <begin position="247"/>
        <end position="269"/>
    </location>
</feature>
<keyword evidence="7 13" id="KW-1133">Transmembrane helix</keyword>
<feature type="transmembrane region" description="Helical" evidence="13">
    <location>
        <begin position="350"/>
        <end position="369"/>
    </location>
</feature>
<reference evidence="14 15" key="1">
    <citation type="journal article" date="2015" name="Plant Cell">
        <title>Oil accumulation by the oleaginous diatom Fistulifera solaris as revealed by the genome and transcriptome.</title>
        <authorList>
            <person name="Tanaka T."/>
            <person name="Maeda Y."/>
            <person name="Veluchamy A."/>
            <person name="Tanaka M."/>
            <person name="Abida H."/>
            <person name="Marechal E."/>
            <person name="Bowler C."/>
            <person name="Muto M."/>
            <person name="Sunaga Y."/>
            <person name="Tanaka M."/>
            <person name="Yoshino T."/>
            <person name="Taniguchi T."/>
            <person name="Fukuda Y."/>
            <person name="Nemoto M."/>
            <person name="Matsumoto M."/>
            <person name="Wong P.S."/>
            <person name="Aburatani S."/>
            <person name="Fujibuchi W."/>
        </authorList>
    </citation>
    <scope>NUCLEOTIDE SEQUENCE [LARGE SCALE GENOMIC DNA]</scope>
    <source>
        <strain evidence="14 15">JPCC DA0580</strain>
    </source>
</reference>
<dbReference type="GO" id="GO:0006811">
    <property type="term" value="P:monoatomic ion transport"/>
    <property type="evidence" value="ECO:0007669"/>
    <property type="project" value="UniProtKB-KW"/>
</dbReference>
<dbReference type="Proteomes" id="UP000198406">
    <property type="component" value="Unassembled WGS sequence"/>
</dbReference>
<feature type="transmembrane region" description="Helical" evidence="13">
    <location>
        <begin position="147"/>
        <end position="170"/>
    </location>
</feature>
<dbReference type="PANTHER" id="PTHR23516:SF1">
    <property type="entry name" value="MOLYBDATE-ANION TRANSPORTER"/>
    <property type="match status" value="1"/>
</dbReference>
<evidence type="ECO:0000256" key="6">
    <source>
        <dbReference type="ARBA" id="ARBA00022692"/>
    </source>
</evidence>
<feature type="compositionally biased region" description="Low complexity" evidence="12">
    <location>
        <begin position="61"/>
        <end position="76"/>
    </location>
</feature>
<evidence type="ECO:0000256" key="11">
    <source>
        <dbReference type="ARBA" id="ARBA00032555"/>
    </source>
</evidence>
<evidence type="ECO:0000256" key="12">
    <source>
        <dbReference type="SAM" id="MobiDB-lite"/>
    </source>
</evidence>
<evidence type="ECO:0000256" key="9">
    <source>
        <dbReference type="ARBA" id="ARBA00023136"/>
    </source>
</evidence>
<gene>
    <name evidence="14" type="ORF">FisN_4Lh283</name>
</gene>
<evidence type="ECO:0000256" key="7">
    <source>
        <dbReference type="ARBA" id="ARBA00022989"/>
    </source>
</evidence>
<feature type="transmembrane region" description="Helical" evidence="13">
    <location>
        <begin position="520"/>
        <end position="539"/>
    </location>
</feature>
<evidence type="ECO:0000256" key="4">
    <source>
        <dbReference type="ARBA" id="ARBA00022448"/>
    </source>
</evidence>
<comment type="caution">
    <text evidence="14">The sequence shown here is derived from an EMBL/GenBank/DDBJ whole genome shotgun (WGS) entry which is preliminary data.</text>
</comment>
<evidence type="ECO:0000313" key="14">
    <source>
        <dbReference type="EMBL" id="GAX24193.1"/>
    </source>
</evidence>
<keyword evidence="5" id="KW-1003">Cell membrane</keyword>
<proteinExistence type="predicted"/>
<dbReference type="Gene3D" id="1.20.1250.20">
    <property type="entry name" value="MFS general substrate transporter like domains"/>
    <property type="match status" value="1"/>
</dbReference>
<feature type="region of interest" description="Disordered" evidence="12">
    <location>
        <begin position="24"/>
        <end position="76"/>
    </location>
</feature>
<evidence type="ECO:0000313" key="15">
    <source>
        <dbReference type="Proteomes" id="UP000198406"/>
    </source>
</evidence>
<keyword evidence="9 13" id="KW-0472">Membrane</keyword>
<feature type="compositionally biased region" description="Basic residues" evidence="12">
    <location>
        <begin position="34"/>
        <end position="46"/>
    </location>
</feature>
<dbReference type="GO" id="GO:0005886">
    <property type="term" value="C:plasma membrane"/>
    <property type="evidence" value="ECO:0007669"/>
    <property type="project" value="UniProtKB-SubCell"/>
</dbReference>
<dbReference type="SUPFAM" id="SSF103473">
    <property type="entry name" value="MFS general substrate transporter"/>
    <property type="match status" value="1"/>
</dbReference>
<protein>
    <recommendedName>
        <fullName evidence="3">Molybdate-anion transporter</fullName>
    </recommendedName>
    <alternativeName>
        <fullName evidence="10">Major facilitator superfamily domain-containing protein 5</fullName>
    </alternativeName>
    <alternativeName>
        <fullName evidence="11">Molybdate transporter 2 homolog</fullName>
    </alternativeName>
</protein>
<feature type="transmembrane region" description="Helical" evidence="13">
    <location>
        <begin position="453"/>
        <end position="472"/>
    </location>
</feature>
<sequence>MTAAPTFDDIDAVHTVNDTHHQATADIDSESKLAVHHNKTRPHSKLNKQESLTEEDEDYYLSDTSSSDQSSLSNLSRHSTAASDDISVTSLDQKGGTTEQTNILCESSAKLTSQVKILRITYLLVTLVIMLADGLQGTHLYVLYESYGFSVATLYCLGFATGGLMSPITGPLVDYMGRKKAALLYCSLEAFINLLEQYPFYFGLVASRMIGGFTTNLLMTVFETWLDTEYRNRGLPKEKYELILRDSVIVSNLAAIFSGYLAHILASRYGAVGPFRGAVTCTVIAFIVVLCVWTENYGSSGSAKKENSDCQSTECDEQKKESLVSRRNSMYVFLREAICAYASNSKMLRVGILQGLTAGCLQIFVYLWVPCLRQLSATSKPGTWGLDEDGEPAYGLIFGAYMACGVAGGLLAPRLRSFVTSVVQPLNDIDAPIQTIEIDGEGIVAIRPMSVEVLAATCYMISTMLLFVPVLVQEESSLSFSNTLAAFLVYELMIGIFLPCEGVIRSLYFPSNARASIMTLPRVIVNFAVALGVVSTNVISVKTAFGIVGTLMTVATFLQISLVSQREWSSLFSHVNDFGEKLLASVRSWSSSLPKAALSRRTSVPSLCRLSSANHRTGGSDTKTKKNKHV</sequence>
<keyword evidence="6 13" id="KW-0812">Transmembrane</keyword>
<evidence type="ECO:0000256" key="5">
    <source>
        <dbReference type="ARBA" id="ARBA00022475"/>
    </source>
</evidence>
<dbReference type="InterPro" id="IPR008509">
    <property type="entry name" value="MOT2/MFSD5"/>
</dbReference>
<name>A0A1Z5KD60_FISSO</name>
<evidence type="ECO:0000256" key="3">
    <source>
        <dbReference type="ARBA" id="ARBA00021242"/>
    </source>
</evidence>
<dbReference type="AlphaFoldDB" id="A0A1Z5KD60"/>
<comment type="function">
    <text evidence="1">Mediates high-affinity intracellular uptake of the rare oligo-element molybdenum.</text>
</comment>
<feature type="transmembrane region" description="Helical" evidence="13">
    <location>
        <begin position="117"/>
        <end position="135"/>
    </location>
</feature>
<keyword evidence="8" id="KW-0406">Ion transport</keyword>
<dbReference type="GO" id="GO:0015098">
    <property type="term" value="F:molybdate ion transmembrane transporter activity"/>
    <property type="evidence" value="ECO:0007669"/>
    <property type="project" value="InterPro"/>
</dbReference>
<evidence type="ECO:0000256" key="10">
    <source>
        <dbReference type="ARBA" id="ARBA00030646"/>
    </source>
</evidence>
<dbReference type="PANTHER" id="PTHR23516">
    <property type="entry name" value="SAM (S-ADENOSYL METHIONINE) TRANSPORTER"/>
    <property type="match status" value="1"/>
</dbReference>
<keyword evidence="15" id="KW-1185">Reference proteome</keyword>
<evidence type="ECO:0000256" key="13">
    <source>
        <dbReference type="SAM" id="Phobius"/>
    </source>
</evidence>
<dbReference type="EMBL" id="BDSP01000207">
    <property type="protein sequence ID" value="GAX24193.1"/>
    <property type="molecule type" value="Genomic_DNA"/>
</dbReference>
<feature type="compositionally biased region" description="Basic and acidic residues" evidence="12">
    <location>
        <begin position="24"/>
        <end position="33"/>
    </location>
</feature>
<evidence type="ECO:0000256" key="2">
    <source>
        <dbReference type="ARBA" id="ARBA00004651"/>
    </source>
</evidence>
<dbReference type="OrthoDB" id="263957at2759"/>
<comment type="subcellular location">
    <subcellularLocation>
        <location evidence="2">Cell membrane</location>
        <topology evidence="2">Multi-pass membrane protein</topology>
    </subcellularLocation>
</comment>
<feature type="transmembrane region" description="Helical" evidence="13">
    <location>
        <begin position="275"/>
        <end position="294"/>
    </location>
</feature>
<accession>A0A1Z5KD60</accession>